<comment type="function">
    <text evidence="7">Catalyzes the conversion of caffeic acid to ferulic acid and of 5-hydroxyferulic acid to sinapic acid. The resulting products may subsequently be converted to the corresponding alcohols that are incorporated into lignins.</text>
</comment>
<dbReference type="Pfam" id="PF00891">
    <property type="entry name" value="Methyltransf_2"/>
    <property type="match status" value="1"/>
</dbReference>
<dbReference type="InterPro" id="IPR016461">
    <property type="entry name" value="COMT-like"/>
</dbReference>
<dbReference type="Gene3D" id="1.10.10.10">
    <property type="entry name" value="Winged helix-like DNA-binding domain superfamily/Winged helix DNA-binding domain"/>
    <property type="match status" value="1"/>
</dbReference>
<dbReference type="EMBL" id="JBGMDY010000004">
    <property type="protein sequence ID" value="KAL2336284.1"/>
    <property type="molecule type" value="Genomic_DNA"/>
</dbReference>
<dbReference type="InterPro" id="IPR029063">
    <property type="entry name" value="SAM-dependent_MTases_sf"/>
</dbReference>
<dbReference type="Gene3D" id="3.40.50.150">
    <property type="entry name" value="Vaccinia Virus protein VP39"/>
    <property type="match status" value="1"/>
</dbReference>
<proteinExistence type="predicted"/>
<dbReference type="SUPFAM" id="SSF53335">
    <property type="entry name" value="S-adenosyl-L-methionine-dependent methyltransferases"/>
    <property type="match status" value="1"/>
</dbReference>
<evidence type="ECO:0000259" key="9">
    <source>
        <dbReference type="Pfam" id="PF00891"/>
    </source>
</evidence>
<feature type="domain" description="O-methyltransferase dimerisation" evidence="10">
    <location>
        <begin position="37"/>
        <end position="129"/>
    </location>
</feature>
<organism evidence="12 13">
    <name type="scientific">Flemingia macrophylla</name>
    <dbReference type="NCBI Taxonomy" id="520843"/>
    <lineage>
        <taxon>Eukaryota</taxon>
        <taxon>Viridiplantae</taxon>
        <taxon>Streptophyta</taxon>
        <taxon>Embryophyta</taxon>
        <taxon>Tracheophyta</taxon>
        <taxon>Spermatophyta</taxon>
        <taxon>Magnoliopsida</taxon>
        <taxon>eudicotyledons</taxon>
        <taxon>Gunneridae</taxon>
        <taxon>Pentapetalae</taxon>
        <taxon>rosids</taxon>
        <taxon>fabids</taxon>
        <taxon>Fabales</taxon>
        <taxon>Fabaceae</taxon>
        <taxon>Papilionoideae</taxon>
        <taxon>50 kb inversion clade</taxon>
        <taxon>NPAAA clade</taxon>
        <taxon>indigoferoid/millettioid clade</taxon>
        <taxon>Phaseoleae</taxon>
        <taxon>Flemingia</taxon>
    </lineage>
</organism>
<evidence type="ECO:0000256" key="1">
    <source>
        <dbReference type="ARBA" id="ARBA00004928"/>
    </source>
</evidence>
<dbReference type="Proteomes" id="UP001603857">
    <property type="component" value="Unassembled WGS sequence"/>
</dbReference>
<evidence type="ECO:0000256" key="4">
    <source>
        <dbReference type="ARBA" id="ARBA00022691"/>
    </source>
</evidence>
<keyword evidence="4" id="KW-0949">S-adenosyl-L-methionine</keyword>
<dbReference type="InterPro" id="IPR036388">
    <property type="entry name" value="WH-like_DNA-bd_sf"/>
</dbReference>
<comment type="caution">
    <text evidence="12">The sequence shown here is derived from an EMBL/GenBank/DDBJ whole genome shotgun (WGS) entry which is preliminary data.</text>
</comment>
<dbReference type="FunFam" id="1.10.10.10:FF:000357">
    <property type="entry name" value="Caffeic acid 3-O-methyltransferase"/>
    <property type="match status" value="1"/>
</dbReference>
<gene>
    <name evidence="11" type="ORF">Fmac_010730</name>
    <name evidence="12" type="ORF">Fmac_010731</name>
</gene>
<dbReference type="InterPro" id="IPR001077">
    <property type="entry name" value="COMT_C"/>
</dbReference>
<name>A0ABD1MKE6_9FABA</name>
<dbReference type="EMBL" id="JBGMDY010000004">
    <property type="protein sequence ID" value="KAL2336285.1"/>
    <property type="molecule type" value="Genomic_DNA"/>
</dbReference>
<evidence type="ECO:0000256" key="3">
    <source>
        <dbReference type="ARBA" id="ARBA00022679"/>
    </source>
</evidence>
<keyword evidence="2" id="KW-0489">Methyltransferase</keyword>
<dbReference type="GO" id="GO:0009809">
    <property type="term" value="P:lignin biosynthetic process"/>
    <property type="evidence" value="ECO:0007669"/>
    <property type="project" value="UniProtKB-KW"/>
</dbReference>
<dbReference type="FunFam" id="3.40.50.150:FF:000061">
    <property type="entry name" value="Caffeic acid O-methyltransferase"/>
    <property type="match status" value="1"/>
</dbReference>
<protein>
    <recommendedName>
        <fullName evidence="6">caffeate O-methyltransferase</fullName>
        <ecNumber evidence="6">2.1.1.68</ecNumber>
    </recommendedName>
</protein>
<sequence length="376" mass="41275">MAPPSFESNSMNGEAMQVIKQVEENNDDDGILFSMSIMTSMVLPLGVRTAVELGIFDIIAKAGEDVKLSAEDIVKQIGTSKNPEAVTMVERLLRLLASHSMLLCTSSVGCEVGSKKLYGLTHASKCFVADDDGVSLGAALNLTLDKVFLDSWTELKGAILEGGIPFNRVHGMHAFEYPAADPRFNEVFNKGMLSLTTMVMKRVLEFYEGFKYTNRLVDVGGGLGINLKLITSKYPNVQGVNFDLPHVIQHAPTYPGVEHVGGDMFVSVPNGGDAIFMKWILHDWSDEHCLKLLKNCHKAIPSDGKVIVVDSVLPVLPETTTSCKSGFQSDLWMMTQNPGGKERTQNEFMELALGSGFSGIRFVCRVSGFWVMEFYK</sequence>
<dbReference type="GO" id="GO:0032259">
    <property type="term" value="P:methylation"/>
    <property type="evidence" value="ECO:0007669"/>
    <property type="project" value="UniProtKB-KW"/>
</dbReference>
<accession>A0ABD1MKE6</accession>
<evidence type="ECO:0000256" key="2">
    <source>
        <dbReference type="ARBA" id="ARBA00022603"/>
    </source>
</evidence>
<evidence type="ECO:0000256" key="7">
    <source>
        <dbReference type="ARBA" id="ARBA00045231"/>
    </source>
</evidence>
<evidence type="ECO:0000259" key="10">
    <source>
        <dbReference type="Pfam" id="PF08100"/>
    </source>
</evidence>
<feature type="active site" description="Proton acceptor" evidence="8">
    <location>
        <position position="282"/>
    </location>
</feature>
<comment type="pathway">
    <text evidence="1">Aromatic compound metabolism; phenylpropanoid biosynthesis.</text>
</comment>
<dbReference type="PANTHER" id="PTHR11746">
    <property type="entry name" value="O-METHYLTRANSFERASE"/>
    <property type="match status" value="1"/>
</dbReference>
<evidence type="ECO:0000313" key="13">
    <source>
        <dbReference type="Proteomes" id="UP001603857"/>
    </source>
</evidence>
<evidence type="ECO:0000256" key="5">
    <source>
        <dbReference type="ARBA" id="ARBA00022733"/>
    </source>
</evidence>
<dbReference type="SUPFAM" id="SSF46785">
    <property type="entry name" value="Winged helix' DNA-binding domain"/>
    <property type="match status" value="1"/>
</dbReference>
<dbReference type="Pfam" id="PF08100">
    <property type="entry name" value="Dimerisation"/>
    <property type="match status" value="1"/>
</dbReference>
<evidence type="ECO:0000256" key="8">
    <source>
        <dbReference type="PIRSR" id="PIRSR005739-1"/>
    </source>
</evidence>
<dbReference type="AlphaFoldDB" id="A0ABD1MKE6"/>
<feature type="domain" description="O-methyltransferase C-terminal" evidence="9">
    <location>
        <begin position="152"/>
        <end position="358"/>
    </location>
</feature>
<keyword evidence="13" id="KW-1185">Reference proteome</keyword>
<dbReference type="GO" id="GO:0008757">
    <property type="term" value="F:S-adenosylmethionine-dependent methyltransferase activity"/>
    <property type="evidence" value="ECO:0007669"/>
    <property type="project" value="UniProtKB-ARBA"/>
</dbReference>
<dbReference type="EC" id="2.1.1.68" evidence="6"/>
<dbReference type="PROSITE" id="PS51683">
    <property type="entry name" value="SAM_OMT_II"/>
    <property type="match status" value="1"/>
</dbReference>
<evidence type="ECO:0000256" key="6">
    <source>
        <dbReference type="ARBA" id="ARBA00039011"/>
    </source>
</evidence>
<evidence type="ECO:0000313" key="11">
    <source>
        <dbReference type="EMBL" id="KAL2336284.1"/>
    </source>
</evidence>
<reference evidence="12 13" key="1">
    <citation type="submission" date="2024-08" db="EMBL/GenBank/DDBJ databases">
        <title>Insights into the chromosomal genome structure of Flemingia macrophylla.</title>
        <authorList>
            <person name="Ding Y."/>
            <person name="Zhao Y."/>
            <person name="Bi W."/>
            <person name="Wu M."/>
            <person name="Zhao G."/>
            <person name="Gong Y."/>
            <person name="Li W."/>
            <person name="Zhang P."/>
        </authorList>
    </citation>
    <scope>NUCLEOTIDE SEQUENCE [LARGE SCALE GENOMIC DNA]</scope>
    <source>
        <strain evidence="12">DYQJB</strain>
        <tissue evidence="12">Leaf</tissue>
    </source>
</reference>
<keyword evidence="3" id="KW-0808">Transferase</keyword>
<keyword evidence="5" id="KW-0438">Lignin biosynthesis</keyword>
<dbReference type="CDD" id="cd02440">
    <property type="entry name" value="AdoMet_MTases"/>
    <property type="match status" value="1"/>
</dbReference>
<dbReference type="InterPro" id="IPR036390">
    <property type="entry name" value="WH_DNA-bd_sf"/>
</dbReference>
<dbReference type="GO" id="GO:0047763">
    <property type="term" value="F:caffeate O-methyltransferase activity"/>
    <property type="evidence" value="ECO:0007669"/>
    <property type="project" value="UniProtKB-EC"/>
</dbReference>
<evidence type="ECO:0000313" key="12">
    <source>
        <dbReference type="EMBL" id="KAL2336285.1"/>
    </source>
</evidence>
<dbReference type="InterPro" id="IPR012967">
    <property type="entry name" value="COMT_dimerisation"/>
</dbReference>
<dbReference type="PIRSF" id="PIRSF005739">
    <property type="entry name" value="O-mtase"/>
    <property type="match status" value="1"/>
</dbReference>